<comment type="cofactor">
    <cofactor evidence="1">
        <name>FAD</name>
        <dbReference type="ChEBI" id="CHEBI:57692"/>
    </cofactor>
</comment>
<dbReference type="SUPFAM" id="SSF56425">
    <property type="entry name" value="Succinate dehydrogenase/fumarate reductase flavoprotein, catalytic domain"/>
    <property type="match status" value="1"/>
</dbReference>
<dbReference type="PANTHER" id="PTHR43400">
    <property type="entry name" value="FUMARATE REDUCTASE"/>
    <property type="match status" value="1"/>
</dbReference>
<dbReference type="Proteomes" id="UP001500729">
    <property type="component" value="Unassembled WGS sequence"/>
</dbReference>
<dbReference type="RefSeq" id="WP_009950987.1">
    <property type="nucleotide sequence ID" value="NZ_BAAAGS010000073.1"/>
</dbReference>
<organism evidence="6 7">
    <name type="scientific">Saccharopolyspora erythraea</name>
    <name type="common">Streptomyces erythraeus</name>
    <dbReference type="NCBI Taxonomy" id="1836"/>
    <lineage>
        <taxon>Bacteria</taxon>
        <taxon>Bacillati</taxon>
        <taxon>Actinomycetota</taxon>
        <taxon>Actinomycetes</taxon>
        <taxon>Pseudonocardiales</taxon>
        <taxon>Pseudonocardiaceae</taxon>
        <taxon>Saccharopolyspora</taxon>
    </lineage>
</organism>
<gene>
    <name evidence="6" type="ORF">GCM10009533_63570</name>
</gene>
<dbReference type="PANTHER" id="PTHR43400:SF7">
    <property type="entry name" value="FAD-DEPENDENT OXIDOREDUCTASE 2 FAD BINDING DOMAIN-CONTAINING PROTEIN"/>
    <property type="match status" value="1"/>
</dbReference>
<dbReference type="PRINTS" id="PR00411">
    <property type="entry name" value="PNDRDTASEI"/>
</dbReference>
<evidence type="ECO:0000313" key="6">
    <source>
        <dbReference type="EMBL" id="GAA0557239.1"/>
    </source>
</evidence>
<keyword evidence="3" id="KW-0274">FAD</keyword>
<protein>
    <submittedName>
        <fullName evidence="6">FAD-binding protein</fullName>
    </submittedName>
</protein>
<accession>A0ABP3NZL1</accession>
<feature type="domain" description="FAD-dependent oxidoreductase 2 FAD-binding" evidence="5">
    <location>
        <begin position="120"/>
        <end position="425"/>
    </location>
</feature>
<evidence type="ECO:0000256" key="1">
    <source>
        <dbReference type="ARBA" id="ARBA00001974"/>
    </source>
</evidence>
<dbReference type="PRINTS" id="PR00368">
    <property type="entry name" value="FADPNR"/>
</dbReference>
<feature type="domain" description="FAD-dependent oxidoreductase 2 FAD-binding" evidence="5">
    <location>
        <begin position="9"/>
        <end position="66"/>
    </location>
</feature>
<evidence type="ECO:0000256" key="2">
    <source>
        <dbReference type="ARBA" id="ARBA00022630"/>
    </source>
</evidence>
<dbReference type="SUPFAM" id="SSF51905">
    <property type="entry name" value="FAD/NAD(P)-binding domain"/>
    <property type="match status" value="1"/>
</dbReference>
<evidence type="ECO:0000256" key="4">
    <source>
        <dbReference type="ARBA" id="ARBA00023002"/>
    </source>
</evidence>
<comment type="caution">
    <text evidence="6">The sequence shown here is derived from an EMBL/GenBank/DDBJ whole genome shotgun (WGS) entry which is preliminary data.</text>
</comment>
<dbReference type="EMBL" id="BAAAGS010000073">
    <property type="protein sequence ID" value="GAA0557239.1"/>
    <property type="molecule type" value="Genomic_DNA"/>
</dbReference>
<sequence length="449" mass="47324">MSDDPDDVDVLVIGGGMAGLTAAVRGIRSGAKVLLVEAAESVGGSARYAGYVWTAPDRQTMARVNPHGDEALRNALVDGFDRAVEWIRSLGVECGGAVPVLGFGRGHQFDPPRYIDECRRVVRAEGELLTRTTTTSLHHEHGGVAGADLALPGGQRRSVRAGATILATGGFQANTELVDRHVHPAASTVALRSNPTSRGDGLRLARQAGAATGHDGAGFYGHLVPAGVSLADPADFVSLSLYYSEHALLFNLAGRRFADETLGDHLTTMALLRQPEARGLLVADARVHREWITAQYVEGAPSTDKFALAQKRTDRAGLADSVDELALLPPEWGYDGAEIARQIQACNDAATRGEEPMPGRAYDNTPLTEGPYYVVEVRPAITFPFYGVLIDEHSRVLDSAGRPIAGLFAAGADAGGLYYQAYAGGIAPAIVQGLAAAERAAAERDPAAS</sequence>
<dbReference type="Gene3D" id="3.50.50.60">
    <property type="entry name" value="FAD/NAD(P)-binding domain"/>
    <property type="match status" value="1"/>
</dbReference>
<evidence type="ECO:0000313" key="7">
    <source>
        <dbReference type="Proteomes" id="UP001500729"/>
    </source>
</evidence>
<dbReference type="InterPro" id="IPR036188">
    <property type="entry name" value="FAD/NAD-bd_sf"/>
</dbReference>
<dbReference type="InterPro" id="IPR027477">
    <property type="entry name" value="Succ_DH/fumarate_Rdtase_cat_sf"/>
</dbReference>
<name>A0ABP3NZL1_SACER</name>
<dbReference type="Pfam" id="PF00890">
    <property type="entry name" value="FAD_binding_2"/>
    <property type="match status" value="2"/>
</dbReference>
<dbReference type="Gene3D" id="3.90.700.10">
    <property type="entry name" value="Succinate dehydrogenase/fumarate reductase flavoprotein, catalytic domain"/>
    <property type="match status" value="1"/>
</dbReference>
<dbReference type="InterPro" id="IPR050315">
    <property type="entry name" value="FAD-oxidoreductase_2"/>
</dbReference>
<proteinExistence type="predicted"/>
<keyword evidence="2" id="KW-0285">Flavoprotein</keyword>
<evidence type="ECO:0000259" key="5">
    <source>
        <dbReference type="Pfam" id="PF00890"/>
    </source>
</evidence>
<reference evidence="7" key="1">
    <citation type="journal article" date="2019" name="Int. J. Syst. Evol. Microbiol.">
        <title>The Global Catalogue of Microorganisms (GCM) 10K type strain sequencing project: providing services to taxonomists for standard genome sequencing and annotation.</title>
        <authorList>
            <consortium name="The Broad Institute Genomics Platform"/>
            <consortium name="The Broad Institute Genome Sequencing Center for Infectious Disease"/>
            <person name="Wu L."/>
            <person name="Ma J."/>
        </authorList>
    </citation>
    <scope>NUCLEOTIDE SEQUENCE [LARGE SCALE GENOMIC DNA]</scope>
    <source>
        <strain evidence="7">JCM 10303</strain>
    </source>
</reference>
<keyword evidence="4" id="KW-0560">Oxidoreductase</keyword>
<keyword evidence="7" id="KW-1185">Reference proteome</keyword>
<evidence type="ECO:0000256" key="3">
    <source>
        <dbReference type="ARBA" id="ARBA00022827"/>
    </source>
</evidence>
<dbReference type="InterPro" id="IPR003953">
    <property type="entry name" value="FAD-dep_OxRdtase_2_FAD-bd"/>
</dbReference>